<feature type="transmembrane region" description="Helical" evidence="7">
    <location>
        <begin position="258"/>
        <end position="283"/>
    </location>
</feature>
<dbReference type="InterPro" id="IPR050250">
    <property type="entry name" value="Macrolide_Exporter_MacB"/>
</dbReference>
<keyword evidence="10" id="KW-0449">Lipoprotein</keyword>
<dbReference type="InterPro" id="IPR003838">
    <property type="entry name" value="ABC3_permease_C"/>
</dbReference>
<dbReference type="EMBL" id="LCBL01000002">
    <property type="protein sequence ID" value="KKS09235.1"/>
    <property type="molecule type" value="Genomic_DNA"/>
</dbReference>
<feature type="transmembrane region" description="Helical" evidence="7">
    <location>
        <begin position="358"/>
        <end position="378"/>
    </location>
</feature>
<proteinExistence type="inferred from homology"/>
<keyword evidence="4 7" id="KW-1133">Transmembrane helix</keyword>
<evidence type="ECO:0000259" key="9">
    <source>
        <dbReference type="Pfam" id="PF12704"/>
    </source>
</evidence>
<evidence type="ECO:0000256" key="1">
    <source>
        <dbReference type="ARBA" id="ARBA00004651"/>
    </source>
</evidence>
<dbReference type="Proteomes" id="UP000033869">
    <property type="component" value="Unassembled WGS sequence"/>
</dbReference>
<dbReference type="PANTHER" id="PTHR30572">
    <property type="entry name" value="MEMBRANE COMPONENT OF TRANSPORTER-RELATED"/>
    <property type="match status" value="1"/>
</dbReference>
<feature type="domain" description="ABC3 transporter permease C-terminal" evidence="8">
    <location>
        <begin position="261"/>
        <end position="386"/>
    </location>
</feature>
<evidence type="ECO:0000259" key="8">
    <source>
        <dbReference type="Pfam" id="PF02687"/>
    </source>
</evidence>
<reference evidence="10 11" key="1">
    <citation type="journal article" date="2015" name="Nature">
        <title>rRNA introns, odd ribosomes, and small enigmatic genomes across a large radiation of phyla.</title>
        <authorList>
            <person name="Brown C.T."/>
            <person name="Hug L.A."/>
            <person name="Thomas B.C."/>
            <person name="Sharon I."/>
            <person name="Castelle C.J."/>
            <person name="Singh A."/>
            <person name="Wilkins M.J."/>
            <person name="Williams K.H."/>
            <person name="Banfield J.F."/>
        </authorList>
    </citation>
    <scope>NUCLEOTIDE SEQUENCE [LARGE SCALE GENOMIC DNA]</scope>
</reference>
<organism evidence="10 11">
    <name type="scientific">candidate division CPR2 bacterium GW2011_GWC1_41_48</name>
    <dbReference type="NCBI Taxonomy" id="1618344"/>
    <lineage>
        <taxon>Bacteria</taxon>
        <taxon>Bacteria division CPR2</taxon>
    </lineage>
</organism>
<evidence type="ECO:0000256" key="2">
    <source>
        <dbReference type="ARBA" id="ARBA00022475"/>
    </source>
</evidence>
<dbReference type="GO" id="GO:0005886">
    <property type="term" value="C:plasma membrane"/>
    <property type="evidence" value="ECO:0007669"/>
    <property type="project" value="UniProtKB-SubCell"/>
</dbReference>
<keyword evidence="5 7" id="KW-0472">Membrane</keyword>
<accession>A0A0G0W8C9</accession>
<evidence type="ECO:0000313" key="10">
    <source>
        <dbReference type="EMBL" id="KKS09235.1"/>
    </source>
</evidence>
<dbReference type="PANTHER" id="PTHR30572:SF4">
    <property type="entry name" value="ABC TRANSPORTER PERMEASE YTRF"/>
    <property type="match status" value="1"/>
</dbReference>
<evidence type="ECO:0000256" key="4">
    <source>
        <dbReference type="ARBA" id="ARBA00022989"/>
    </source>
</evidence>
<comment type="subcellular location">
    <subcellularLocation>
        <location evidence="1">Cell membrane</location>
        <topology evidence="1">Multi-pass membrane protein</topology>
    </subcellularLocation>
</comment>
<keyword evidence="2" id="KW-1003">Cell membrane</keyword>
<feature type="transmembrane region" description="Helical" evidence="7">
    <location>
        <begin position="21"/>
        <end position="45"/>
    </location>
</feature>
<evidence type="ECO:0000256" key="3">
    <source>
        <dbReference type="ARBA" id="ARBA00022692"/>
    </source>
</evidence>
<comment type="similarity">
    <text evidence="6">Belongs to the ABC-4 integral membrane protein family.</text>
</comment>
<dbReference type="AlphaFoldDB" id="A0A0G0W8C9"/>
<feature type="domain" description="MacB-like periplasmic core" evidence="9">
    <location>
        <begin position="21"/>
        <end position="233"/>
    </location>
</feature>
<dbReference type="InterPro" id="IPR025857">
    <property type="entry name" value="MacB_PCD"/>
</dbReference>
<evidence type="ECO:0000256" key="7">
    <source>
        <dbReference type="SAM" id="Phobius"/>
    </source>
</evidence>
<comment type="caution">
    <text evidence="10">The sequence shown here is derived from an EMBL/GenBank/DDBJ whole genome shotgun (WGS) entry which is preliminary data.</text>
</comment>
<dbReference type="Pfam" id="PF12704">
    <property type="entry name" value="MacB_PCD"/>
    <property type="match status" value="1"/>
</dbReference>
<evidence type="ECO:0000256" key="6">
    <source>
        <dbReference type="ARBA" id="ARBA00038076"/>
    </source>
</evidence>
<sequence length="393" mass="42663">MKMIDVLRIALGNLRRNKLRTTLTVAGVVVGIATIVFLVTLGFGLQKLVVSNTTNLEALKVVTITKSKDENKLLNDALIDNLKKNPEVDLATPILSYSGTVKEKEGIAPVINGVEPKNFAVYDLKTNLNKKFSSDNAGEIMINKNVVTALNETEDQIIGKDFTFDITGLDPTNTAKTISVKLKVIDIIKDDSKGKFGYTPIANLKELNHHFFNIKVKVKQKEKLQEVKKEIESQGFETSVVASQVDAINLAFGVINGVLGAFGMIALFVAAIGIFNTMTISLLERTHEIGIMKAIGGRDKDCSRIFTAEAAIIGFMGGFFGVFSGWGGGKAIELLINFLANKAGGSAPGHLFYTPPTFAIGVVLFAFFVSTFAGIWPARRASKLNPLEALRYE</sequence>
<keyword evidence="3 7" id="KW-0812">Transmembrane</keyword>
<gene>
    <name evidence="10" type="ORF">UU65_C0002G0013</name>
</gene>
<protein>
    <submittedName>
        <fullName evidence="10">ABC-type transport system, involved in lipoprotein release, permease component</fullName>
    </submittedName>
</protein>
<name>A0A0G0W8C9_UNCC2</name>
<dbReference type="Pfam" id="PF02687">
    <property type="entry name" value="FtsX"/>
    <property type="match status" value="1"/>
</dbReference>
<dbReference type="GO" id="GO:0022857">
    <property type="term" value="F:transmembrane transporter activity"/>
    <property type="evidence" value="ECO:0007669"/>
    <property type="project" value="TreeGrafter"/>
</dbReference>
<evidence type="ECO:0000313" key="11">
    <source>
        <dbReference type="Proteomes" id="UP000033869"/>
    </source>
</evidence>
<evidence type="ECO:0000256" key="5">
    <source>
        <dbReference type="ARBA" id="ARBA00023136"/>
    </source>
</evidence>
<feature type="transmembrane region" description="Helical" evidence="7">
    <location>
        <begin position="304"/>
        <end position="326"/>
    </location>
</feature>